<proteinExistence type="predicted"/>
<dbReference type="PANTHER" id="PTHR43132">
    <property type="entry name" value="ARSENICAL RESISTANCE OPERON REPRESSOR ARSR-RELATED"/>
    <property type="match status" value="1"/>
</dbReference>
<dbReference type="Gene3D" id="1.10.10.10">
    <property type="entry name" value="Winged helix-like DNA-binding domain superfamily/Winged helix DNA-binding domain"/>
    <property type="match status" value="1"/>
</dbReference>
<comment type="caution">
    <text evidence="5">The sequence shown here is derived from an EMBL/GenBank/DDBJ whole genome shotgun (WGS) entry which is preliminary data.</text>
</comment>
<dbReference type="EMBL" id="BAAAPH010000027">
    <property type="protein sequence ID" value="GAA1598911.1"/>
    <property type="molecule type" value="Genomic_DNA"/>
</dbReference>
<reference evidence="5 6" key="1">
    <citation type="journal article" date="2019" name="Int. J. Syst. Evol. Microbiol.">
        <title>The Global Catalogue of Microorganisms (GCM) 10K type strain sequencing project: providing services to taxonomists for standard genome sequencing and annotation.</title>
        <authorList>
            <consortium name="The Broad Institute Genomics Platform"/>
            <consortium name="The Broad Institute Genome Sequencing Center for Infectious Disease"/>
            <person name="Wu L."/>
            <person name="Ma J."/>
        </authorList>
    </citation>
    <scope>NUCLEOTIDE SEQUENCE [LARGE SCALE GENOMIC DNA]</scope>
    <source>
        <strain evidence="5 6">JCM 15572</strain>
    </source>
</reference>
<accession>A0ABN2EAE8</accession>
<dbReference type="InterPro" id="IPR011991">
    <property type="entry name" value="ArsR-like_HTH"/>
</dbReference>
<protein>
    <submittedName>
        <fullName evidence="5">Winged helix-turn-helix domain-containing protein</fullName>
    </submittedName>
</protein>
<evidence type="ECO:0000256" key="2">
    <source>
        <dbReference type="ARBA" id="ARBA00023125"/>
    </source>
</evidence>
<dbReference type="InterPro" id="IPR036388">
    <property type="entry name" value="WH-like_DNA-bd_sf"/>
</dbReference>
<dbReference type="InterPro" id="IPR001845">
    <property type="entry name" value="HTH_ArsR_DNA-bd_dom"/>
</dbReference>
<keyword evidence="2" id="KW-0238">DNA-binding</keyword>
<gene>
    <name evidence="5" type="ORF">GCM10009804_64320</name>
</gene>
<organism evidence="5 6">
    <name type="scientific">Kribbella hippodromi</name>
    <dbReference type="NCBI Taxonomy" id="434347"/>
    <lineage>
        <taxon>Bacteria</taxon>
        <taxon>Bacillati</taxon>
        <taxon>Actinomycetota</taxon>
        <taxon>Actinomycetes</taxon>
        <taxon>Propionibacteriales</taxon>
        <taxon>Kribbellaceae</taxon>
        <taxon>Kribbella</taxon>
    </lineage>
</organism>
<evidence type="ECO:0000256" key="3">
    <source>
        <dbReference type="ARBA" id="ARBA00023163"/>
    </source>
</evidence>
<dbReference type="PANTHER" id="PTHR43132:SF8">
    <property type="entry name" value="HTH-TYPE TRANSCRIPTIONAL REGULATOR KMTR"/>
    <property type="match status" value="1"/>
</dbReference>
<evidence type="ECO:0000259" key="4">
    <source>
        <dbReference type="SMART" id="SM00418"/>
    </source>
</evidence>
<evidence type="ECO:0000256" key="1">
    <source>
        <dbReference type="ARBA" id="ARBA00023015"/>
    </source>
</evidence>
<dbReference type="SMART" id="SM00418">
    <property type="entry name" value="HTH_ARSR"/>
    <property type="match status" value="1"/>
</dbReference>
<keyword evidence="6" id="KW-1185">Reference proteome</keyword>
<sequence>MLRIHFGVSDLCRVRVADGPHPLWELVLGLNSLQQEKLPPRLWRWRDETRRRMRQYAPGVLRAACALVPPAGNFPDFITPTLDEPGIEAHFESVLALPPATLRADLTRTYRRLEHPPRWVRGVYGHGRPTSIVNILQKSHPLVLDEQVWAEVQREVGLARSRLAEQLLAGGLDALFGSLHCSVRWRWPTLEVAYPYDLDLRLDGRGLLIVPAYFNYGHPITLIDADRTPTLVCPAVSSDGGLLVESDRGRRESIGKLIGRTRAELLASIGCAASTSQLAQRLHVSPAAVSQHTRALREAGLISTVRTGQGVRHTITALGRALLLAAKL</sequence>
<dbReference type="CDD" id="cd00090">
    <property type="entry name" value="HTH_ARSR"/>
    <property type="match status" value="1"/>
</dbReference>
<evidence type="ECO:0000313" key="5">
    <source>
        <dbReference type="EMBL" id="GAA1598911.1"/>
    </source>
</evidence>
<dbReference type="Pfam" id="PF01022">
    <property type="entry name" value="HTH_5"/>
    <property type="match status" value="1"/>
</dbReference>
<dbReference type="SUPFAM" id="SSF46785">
    <property type="entry name" value="Winged helix' DNA-binding domain"/>
    <property type="match status" value="1"/>
</dbReference>
<keyword evidence="1" id="KW-0805">Transcription regulation</keyword>
<evidence type="ECO:0000313" key="6">
    <source>
        <dbReference type="Proteomes" id="UP001501705"/>
    </source>
</evidence>
<feature type="domain" description="HTH arsR-type" evidence="4">
    <location>
        <begin position="253"/>
        <end position="327"/>
    </location>
</feature>
<dbReference type="InterPro" id="IPR036390">
    <property type="entry name" value="WH_DNA-bd_sf"/>
</dbReference>
<keyword evidence="3" id="KW-0804">Transcription</keyword>
<dbReference type="Proteomes" id="UP001501705">
    <property type="component" value="Unassembled WGS sequence"/>
</dbReference>
<name>A0ABN2EAE8_9ACTN</name>
<dbReference type="InterPro" id="IPR051011">
    <property type="entry name" value="Metal_resp_trans_reg"/>
</dbReference>